<organism evidence="3 4">
    <name type="scientific">Pseudomonas matsuisoli</name>
    <dbReference type="NCBI Taxonomy" id="1515666"/>
    <lineage>
        <taxon>Bacteria</taxon>
        <taxon>Pseudomonadati</taxon>
        <taxon>Pseudomonadota</taxon>
        <taxon>Gammaproteobacteria</taxon>
        <taxon>Pseudomonadales</taxon>
        <taxon>Pseudomonadaceae</taxon>
        <taxon>Pseudomonas</taxon>
    </lineage>
</organism>
<dbReference type="EMBL" id="BMPO01000008">
    <property type="protein sequence ID" value="GGK03969.1"/>
    <property type="molecule type" value="Genomic_DNA"/>
</dbReference>
<keyword evidence="1" id="KW-0812">Transmembrane</keyword>
<keyword evidence="1" id="KW-0472">Membrane</keyword>
<accession>A0A917Q0N6</accession>
<feature type="transmembrane region" description="Helical" evidence="1">
    <location>
        <begin position="78"/>
        <end position="111"/>
    </location>
</feature>
<evidence type="ECO:0000313" key="4">
    <source>
        <dbReference type="Proteomes" id="UP000635983"/>
    </source>
</evidence>
<evidence type="ECO:0000259" key="2">
    <source>
        <dbReference type="Pfam" id="PF07331"/>
    </source>
</evidence>
<reference evidence="3" key="1">
    <citation type="journal article" date="2014" name="Int. J. Syst. Evol. Microbiol.">
        <title>Complete genome sequence of Corynebacterium casei LMG S-19264T (=DSM 44701T), isolated from a smear-ripened cheese.</title>
        <authorList>
            <consortium name="US DOE Joint Genome Institute (JGI-PGF)"/>
            <person name="Walter F."/>
            <person name="Albersmeier A."/>
            <person name="Kalinowski J."/>
            <person name="Ruckert C."/>
        </authorList>
    </citation>
    <scope>NUCLEOTIDE SEQUENCE</scope>
    <source>
        <strain evidence="3">JCM 30078</strain>
    </source>
</reference>
<reference evidence="3" key="2">
    <citation type="submission" date="2020-09" db="EMBL/GenBank/DDBJ databases">
        <authorList>
            <person name="Sun Q."/>
            <person name="Ohkuma M."/>
        </authorList>
    </citation>
    <scope>NUCLEOTIDE SEQUENCE</scope>
    <source>
        <strain evidence="3">JCM 30078</strain>
    </source>
</reference>
<gene>
    <name evidence="3" type="ORF">GCM10009304_32410</name>
</gene>
<comment type="caution">
    <text evidence="3">The sequence shown here is derived from an EMBL/GenBank/DDBJ whole genome shotgun (WGS) entry which is preliminary data.</text>
</comment>
<keyword evidence="1" id="KW-1133">Transmembrane helix</keyword>
<feature type="transmembrane region" description="Helical" evidence="1">
    <location>
        <begin position="117"/>
        <end position="136"/>
    </location>
</feature>
<feature type="domain" description="DUF1468" evidence="2">
    <location>
        <begin position="5"/>
        <end position="145"/>
    </location>
</feature>
<protein>
    <recommendedName>
        <fullName evidence="2">DUF1468 domain-containing protein</fullName>
    </recommendedName>
</protein>
<keyword evidence="4" id="KW-1185">Reference proteome</keyword>
<dbReference type="Pfam" id="PF07331">
    <property type="entry name" value="TctB"/>
    <property type="match status" value="1"/>
</dbReference>
<proteinExistence type="predicted"/>
<name>A0A917Q0N6_9PSED</name>
<dbReference type="Proteomes" id="UP000635983">
    <property type="component" value="Unassembled WGS sequence"/>
</dbReference>
<sequence length="151" mass="15783">MKDLILGLLFAVLGIAVIVMARSFSTIDGLQYGADLFPTLIGTGMLAGGVLLALSGVRQMNRARAAGEIAAQLPRPSWTVVLPVVAVIGYILLADTLGTGLTLALAMFMLFCSRGVRLLPAILTSVIAAAIVTFAFTRLLSVPLPLGPWGF</sequence>
<dbReference type="RefSeq" id="WP_188984506.1">
    <property type="nucleotide sequence ID" value="NZ_BMPO01000008.1"/>
</dbReference>
<dbReference type="AlphaFoldDB" id="A0A917Q0N6"/>
<feature type="transmembrane region" description="Helical" evidence="1">
    <location>
        <begin position="37"/>
        <end position="57"/>
    </location>
</feature>
<evidence type="ECO:0000313" key="3">
    <source>
        <dbReference type="EMBL" id="GGK03969.1"/>
    </source>
</evidence>
<dbReference type="InterPro" id="IPR009936">
    <property type="entry name" value="DUF1468"/>
</dbReference>
<evidence type="ECO:0000256" key="1">
    <source>
        <dbReference type="SAM" id="Phobius"/>
    </source>
</evidence>